<dbReference type="EMBL" id="JAHKNG010000021">
    <property type="protein sequence ID" value="MBU3030959.1"/>
    <property type="molecule type" value="Genomic_DNA"/>
</dbReference>
<organism evidence="1 2">
    <name type="scientific">Paracoccus marinaquae</name>
    <dbReference type="NCBI Taxonomy" id="2841926"/>
    <lineage>
        <taxon>Bacteria</taxon>
        <taxon>Pseudomonadati</taxon>
        <taxon>Pseudomonadota</taxon>
        <taxon>Alphaproteobacteria</taxon>
        <taxon>Rhodobacterales</taxon>
        <taxon>Paracoccaceae</taxon>
        <taxon>Paracoccus</taxon>
    </lineage>
</organism>
<gene>
    <name evidence="1" type="ORF">KNW02_12610</name>
</gene>
<keyword evidence="2" id="KW-1185">Reference proteome</keyword>
<dbReference type="Proteomes" id="UP001166191">
    <property type="component" value="Unassembled WGS sequence"/>
</dbReference>
<dbReference type="InterPro" id="IPR014543">
    <property type="entry name" value="UCP028291"/>
</dbReference>
<sequence>MQDYLEAVGHFPTAHAGKYMTQLCKHFGHKVPAEVHGNEGKITFGMGRAHLLADDGRLTITLAGSAEEALNQMKAIIDSHLQRFAFREEFSGMDWGNPDASRAG</sequence>
<name>A0ABS6AK53_9RHOB</name>
<accession>A0ABS6AK53</accession>
<dbReference type="PIRSF" id="PIRSF028291">
    <property type="entry name" value="UCP028291"/>
    <property type="match status" value="1"/>
</dbReference>
<dbReference type="RefSeq" id="WP_216033629.1">
    <property type="nucleotide sequence ID" value="NZ_JAHKNG010000021.1"/>
</dbReference>
<reference evidence="1" key="1">
    <citation type="submission" date="2021-06" db="EMBL/GenBank/DDBJ databases">
        <title>Paracoccus bacterium XHP0099 sp. nov., isolated from the surface waters of the Yellow Sea.</title>
        <authorList>
            <person name="Xue H."/>
            <person name="Zhang D."/>
        </authorList>
    </citation>
    <scope>NUCLEOTIDE SEQUENCE</scope>
    <source>
        <strain evidence="1">XHP0099</strain>
    </source>
</reference>
<dbReference type="Pfam" id="PF09981">
    <property type="entry name" value="DUF2218"/>
    <property type="match status" value="1"/>
</dbReference>
<evidence type="ECO:0000313" key="1">
    <source>
        <dbReference type="EMBL" id="MBU3030959.1"/>
    </source>
</evidence>
<proteinExistence type="predicted"/>
<evidence type="ECO:0000313" key="2">
    <source>
        <dbReference type="Proteomes" id="UP001166191"/>
    </source>
</evidence>
<protein>
    <submittedName>
        <fullName evidence="1">DUF2218 domain-containing protein</fullName>
    </submittedName>
</protein>
<comment type="caution">
    <text evidence="1">The sequence shown here is derived from an EMBL/GenBank/DDBJ whole genome shotgun (WGS) entry which is preliminary data.</text>
</comment>